<evidence type="ECO:0000313" key="3">
    <source>
        <dbReference type="Proteomes" id="UP000315471"/>
    </source>
</evidence>
<dbReference type="GO" id="GO:0005886">
    <property type="term" value="C:plasma membrane"/>
    <property type="evidence" value="ECO:0007669"/>
    <property type="project" value="TreeGrafter"/>
</dbReference>
<dbReference type="SUPFAM" id="SSF82866">
    <property type="entry name" value="Multidrug efflux transporter AcrB transmembrane domain"/>
    <property type="match status" value="1"/>
</dbReference>
<dbReference type="EMBL" id="SJPY01000005">
    <property type="protein sequence ID" value="TWU39850.1"/>
    <property type="molecule type" value="Genomic_DNA"/>
</dbReference>
<dbReference type="PANTHER" id="PTHR32063:SF24">
    <property type="entry name" value="CATION EFFLUX SYSTEM (ACRB_ACRD_ACRF FAMILY)"/>
    <property type="match status" value="1"/>
</dbReference>
<feature type="transmembrane region" description="Helical" evidence="1">
    <location>
        <begin position="59"/>
        <end position="78"/>
    </location>
</feature>
<accession>A0A5C6DT06</accession>
<dbReference type="InterPro" id="IPR001036">
    <property type="entry name" value="Acrflvin-R"/>
</dbReference>
<dbReference type="Gene3D" id="1.20.1640.10">
    <property type="entry name" value="Multidrug efflux transporter AcrB transmembrane domain"/>
    <property type="match status" value="1"/>
</dbReference>
<proteinExistence type="predicted"/>
<sequence length="173" mass="19266">MLYWNPPTLSDLLRPASAWNLHRTLVDEIVTGHPILASEQQIRTYRVSCFQPPSWRQDATIFLFGIAVMNGVVLIEHIRALRESGGNMQEAVFSGAVDRVRPVLMRATTDALGFLPMAFSTSSGAEVQRPLATVVIGGVITSSLLTLIVLPSIYKWFEPKNEINEDVNEEENE</sequence>
<evidence type="ECO:0000313" key="2">
    <source>
        <dbReference type="EMBL" id="TWU39850.1"/>
    </source>
</evidence>
<comment type="caution">
    <text evidence="2">The sequence shown here is derived from an EMBL/GenBank/DDBJ whole genome shotgun (WGS) entry which is preliminary data.</text>
</comment>
<dbReference type="PANTHER" id="PTHR32063">
    <property type="match status" value="1"/>
</dbReference>
<gene>
    <name evidence="2" type="primary">czcA_5</name>
    <name evidence="2" type="ORF">Q31b_31650</name>
</gene>
<organism evidence="2 3">
    <name type="scientific">Novipirellula aureliae</name>
    <dbReference type="NCBI Taxonomy" id="2527966"/>
    <lineage>
        <taxon>Bacteria</taxon>
        <taxon>Pseudomonadati</taxon>
        <taxon>Planctomycetota</taxon>
        <taxon>Planctomycetia</taxon>
        <taxon>Pirellulales</taxon>
        <taxon>Pirellulaceae</taxon>
        <taxon>Novipirellula</taxon>
    </lineage>
</organism>
<keyword evidence="3" id="KW-1185">Reference proteome</keyword>
<keyword evidence="1" id="KW-1133">Transmembrane helix</keyword>
<protein>
    <submittedName>
        <fullName evidence="2">Cobalt-zinc-cadmium resistance protein CzcA</fullName>
    </submittedName>
</protein>
<keyword evidence="1" id="KW-0812">Transmembrane</keyword>
<dbReference type="Pfam" id="PF00873">
    <property type="entry name" value="ACR_tran"/>
    <property type="match status" value="1"/>
</dbReference>
<dbReference type="Proteomes" id="UP000315471">
    <property type="component" value="Unassembled WGS sequence"/>
</dbReference>
<reference evidence="2 3" key="1">
    <citation type="submission" date="2019-02" db="EMBL/GenBank/DDBJ databases">
        <title>Deep-cultivation of Planctomycetes and their phenomic and genomic characterization uncovers novel biology.</title>
        <authorList>
            <person name="Wiegand S."/>
            <person name="Jogler M."/>
            <person name="Boedeker C."/>
            <person name="Pinto D."/>
            <person name="Vollmers J."/>
            <person name="Rivas-Marin E."/>
            <person name="Kohn T."/>
            <person name="Peeters S.H."/>
            <person name="Heuer A."/>
            <person name="Rast P."/>
            <person name="Oberbeckmann S."/>
            <person name="Bunk B."/>
            <person name="Jeske O."/>
            <person name="Meyerdierks A."/>
            <person name="Storesund J.E."/>
            <person name="Kallscheuer N."/>
            <person name="Luecker S."/>
            <person name="Lage O.M."/>
            <person name="Pohl T."/>
            <person name="Merkel B.J."/>
            <person name="Hornburger P."/>
            <person name="Mueller R.-W."/>
            <person name="Bruemmer F."/>
            <person name="Labrenz M."/>
            <person name="Spormann A.M."/>
            <person name="Op Den Camp H."/>
            <person name="Overmann J."/>
            <person name="Amann R."/>
            <person name="Jetten M.S.M."/>
            <person name="Mascher T."/>
            <person name="Medema M.H."/>
            <person name="Devos D.P."/>
            <person name="Kaster A.-K."/>
            <person name="Ovreas L."/>
            <person name="Rohde M."/>
            <person name="Galperin M.Y."/>
            <person name="Jogler C."/>
        </authorList>
    </citation>
    <scope>NUCLEOTIDE SEQUENCE [LARGE SCALE GENOMIC DNA]</scope>
    <source>
        <strain evidence="2 3">Q31b</strain>
    </source>
</reference>
<dbReference type="AlphaFoldDB" id="A0A5C6DT06"/>
<keyword evidence="1" id="KW-0472">Membrane</keyword>
<dbReference type="GO" id="GO:0042910">
    <property type="term" value="F:xenobiotic transmembrane transporter activity"/>
    <property type="evidence" value="ECO:0007669"/>
    <property type="project" value="TreeGrafter"/>
</dbReference>
<name>A0A5C6DT06_9BACT</name>
<evidence type="ECO:0000256" key="1">
    <source>
        <dbReference type="SAM" id="Phobius"/>
    </source>
</evidence>
<feature type="transmembrane region" description="Helical" evidence="1">
    <location>
        <begin position="131"/>
        <end position="154"/>
    </location>
</feature>